<proteinExistence type="predicted"/>
<dbReference type="InterPro" id="IPR037479">
    <property type="entry name" value="Tauto_MSAD"/>
</dbReference>
<dbReference type="PANTHER" id="PTHR38460">
    <property type="entry name" value="TAUTOMERASE YOLI-RELATED"/>
    <property type="match status" value="1"/>
</dbReference>
<accession>A0ABM7WRQ4</accession>
<dbReference type="SUPFAM" id="SSF55331">
    <property type="entry name" value="Tautomerase/MIF"/>
    <property type="match status" value="1"/>
</dbReference>
<dbReference type="PANTHER" id="PTHR38460:SF1">
    <property type="entry name" value="TAUTOMERASE YOLI-RELATED"/>
    <property type="match status" value="1"/>
</dbReference>
<dbReference type="Gene3D" id="3.30.429.10">
    <property type="entry name" value="Macrophage Migration Inhibitory Factor"/>
    <property type="match status" value="1"/>
</dbReference>
<evidence type="ECO:0000313" key="1">
    <source>
        <dbReference type="EMBL" id="BDG02152.1"/>
    </source>
</evidence>
<name>A0ABM7WRQ4_9BACT</name>
<dbReference type="Pfam" id="PF14552">
    <property type="entry name" value="Tautomerase_2"/>
    <property type="match status" value="1"/>
</dbReference>
<dbReference type="Proteomes" id="UP001162891">
    <property type="component" value="Chromosome"/>
</dbReference>
<protein>
    <submittedName>
        <fullName evidence="1">Tautomerase</fullName>
    </submittedName>
</protein>
<evidence type="ECO:0000313" key="2">
    <source>
        <dbReference type="Proteomes" id="UP001162891"/>
    </source>
</evidence>
<gene>
    <name evidence="1" type="ORF">AMOR_11480</name>
</gene>
<sequence length="128" mass="14024">MPIVHVHIRAGRPAAQRKAILDGVHAALVDAFRVPESDRNQILHEHAPEHLESPKGPEYTLVELTVFPGRSADAKRRLYEGIVRNLEHAPGIPPSAVMIVLHEPPLECWGIRGGKIASDVAIGFKVDV</sequence>
<dbReference type="EMBL" id="AP025591">
    <property type="protein sequence ID" value="BDG02152.1"/>
    <property type="molecule type" value="Genomic_DNA"/>
</dbReference>
<organism evidence="1 2">
    <name type="scientific">Anaeromyxobacter oryzae</name>
    <dbReference type="NCBI Taxonomy" id="2918170"/>
    <lineage>
        <taxon>Bacteria</taxon>
        <taxon>Pseudomonadati</taxon>
        <taxon>Myxococcota</taxon>
        <taxon>Myxococcia</taxon>
        <taxon>Myxococcales</taxon>
        <taxon>Cystobacterineae</taxon>
        <taxon>Anaeromyxobacteraceae</taxon>
        <taxon>Anaeromyxobacter</taxon>
    </lineage>
</organism>
<dbReference type="RefSeq" id="WP_248359481.1">
    <property type="nucleotide sequence ID" value="NZ_AP025591.1"/>
</dbReference>
<keyword evidence="2" id="KW-1185">Reference proteome</keyword>
<dbReference type="InterPro" id="IPR014347">
    <property type="entry name" value="Tautomerase/MIF_sf"/>
</dbReference>
<reference evidence="2" key="1">
    <citation type="journal article" date="2022" name="Int. J. Syst. Evol. Microbiol.">
        <title>Anaeromyxobacter oryzae sp. nov., Anaeromyxobacter diazotrophicus sp. nov. and Anaeromyxobacter paludicola sp. nov., isolated from paddy soils.</title>
        <authorList>
            <person name="Itoh H."/>
            <person name="Xu Z."/>
            <person name="Mise K."/>
            <person name="Masuda Y."/>
            <person name="Ushijima N."/>
            <person name="Hayakawa C."/>
            <person name="Shiratori Y."/>
            <person name="Senoo K."/>
        </authorList>
    </citation>
    <scope>NUCLEOTIDE SEQUENCE [LARGE SCALE GENOMIC DNA]</scope>
    <source>
        <strain evidence="2">Red232</strain>
    </source>
</reference>